<proteinExistence type="predicted"/>
<dbReference type="Proteomes" id="UP000053923">
    <property type="component" value="Unassembled WGS sequence"/>
</dbReference>
<dbReference type="OrthoDB" id="4336306at2"/>
<keyword evidence="2" id="KW-1185">Reference proteome</keyword>
<dbReference type="RefSeq" id="WP_062700335.1">
    <property type="nucleotide sequence ID" value="NZ_LLZG01000047.1"/>
</dbReference>
<sequence>MLLGDLVTGDKAGASATARGFDDKINPMPDGLCRDVPTPGGGLRRSQPRRPWHVAEDQVAVRGGEEFQIRRAKMTKLADRGWLHKRGDRRFTARP</sequence>
<dbReference type="EMBL" id="LLZG01000047">
    <property type="protein sequence ID" value="KUL42752.1"/>
    <property type="molecule type" value="Genomic_DNA"/>
</dbReference>
<evidence type="ECO:0000313" key="2">
    <source>
        <dbReference type="Proteomes" id="UP000053923"/>
    </source>
</evidence>
<organism evidence="1 2">
    <name type="scientific">Streptomyces regalis</name>
    <dbReference type="NCBI Taxonomy" id="68262"/>
    <lineage>
        <taxon>Bacteria</taxon>
        <taxon>Bacillati</taxon>
        <taxon>Actinomycetota</taxon>
        <taxon>Actinomycetes</taxon>
        <taxon>Kitasatosporales</taxon>
        <taxon>Streptomycetaceae</taxon>
        <taxon>Streptomyces</taxon>
    </lineage>
</organism>
<evidence type="ECO:0000313" key="1">
    <source>
        <dbReference type="EMBL" id="KUL42752.1"/>
    </source>
</evidence>
<protein>
    <submittedName>
        <fullName evidence="1">Uncharacterized protein</fullName>
    </submittedName>
</protein>
<reference evidence="2" key="1">
    <citation type="submission" date="2015-10" db="EMBL/GenBank/DDBJ databases">
        <authorList>
            <person name="Ju K.-S."/>
            <person name="Doroghazi J.R."/>
            <person name="Metcalf W.W."/>
        </authorList>
    </citation>
    <scope>NUCLEOTIDE SEQUENCE [LARGE SCALE GENOMIC DNA]</scope>
    <source>
        <strain evidence="2">NRRL 3151</strain>
    </source>
</reference>
<accession>A0A0X3VER9</accession>
<comment type="caution">
    <text evidence="1">The sequence shown here is derived from an EMBL/GenBank/DDBJ whole genome shotgun (WGS) entry which is preliminary data.</text>
</comment>
<name>A0A0X3VER9_9ACTN</name>
<gene>
    <name evidence="1" type="ORF">ADL12_08870</name>
</gene>
<dbReference type="AlphaFoldDB" id="A0A0X3VER9"/>